<dbReference type="Proteomes" id="UP000320496">
    <property type="component" value="Chromosome"/>
</dbReference>
<evidence type="ECO:0000313" key="1">
    <source>
        <dbReference type="EMBL" id="QDU39711.1"/>
    </source>
</evidence>
<dbReference type="AlphaFoldDB" id="A0A517ZBA5"/>
<sequence length="679" mass="77031">MKRRRKQQMADMTEDEIALAFRRRVQLQALCHRVGQSVPAHVVMRFRKAGTWDREITQPIPQTLLPVLTQTDHPLRMSLPDGPLVVVVEDNTRGIIDVSEHLLSHDANIRVASLKHFLTAQSNDECWASPFVLDLLKRNADALSREDESIWIGAGLALRDAIDCDFRVNCAGVRQASRLRFEESYQEYLSKVIRPRARCFEHDRPPVWNPAEEAEQIRVNFEEWSSLDDLGMALSRYLDFCGYLPLAGELSAGTLIAAWEIRHSGHDIWHAVWKWTESCQSVLAQYHAAHALLEHPHWIRRDESERLINSVRDIISSSEADSICTEAPLWQLRAHLLQHYQVHLEAAVPGLNSEVVATSACWMAEMVARLFHAAPDHVKKGCEFLLTEVLPLSWRRWLMARSRMTPSPLRVANLYAPFIWGDALLATAVRRFADFPECEARDDYRTFLVTRLTSAVYVGSLRVVGRSSAAYAFELPVSPSDLGLPDAPTASENAEAARQVLAARLAIEAGTGLKDLLSELRELPDGLSTFLCAGLRCWPVDRSHADSAVRDLLNDNDWRRTVFHRLPLETLDKLISFLMDWQLQQDEEWLVRLPQLLAFECECADEPERRDLLLFATTVSAMAADVASPVARLLVGPKRSEIARQFDGWRQTTREVARDSEPWLAARVRAFLGTIENIL</sequence>
<gene>
    <name evidence="1" type="ORF">Mal4_40570</name>
</gene>
<accession>A0A517ZBA5</accession>
<name>A0A517ZBA5_9PLAN</name>
<evidence type="ECO:0000313" key="2">
    <source>
        <dbReference type="Proteomes" id="UP000320496"/>
    </source>
</evidence>
<proteinExistence type="predicted"/>
<keyword evidence="2" id="KW-1185">Reference proteome</keyword>
<organism evidence="1 2">
    <name type="scientific">Maioricimonas rarisocia</name>
    <dbReference type="NCBI Taxonomy" id="2528026"/>
    <lineage>
        <taxon>Bacteria</taxon>
        <taxon>Pseudomonadati</taxon>
        <taxon>Planctomycetota</taxon>
        <taxon>Planctomycetia</taxon>
        <taxon>Planctomycetales</taxon>
        <taxon>Planctomycetaceae</taxon>
        <taxon>Maioricimonas</taxon>
    </lineage>
</organism>
<dbReference type="EMBL" id="CP036275">
    <property type="protein sequence ID" value="QDU39711.1"/>
    <property type="molecule type" value="Genomic_DNA"/>
</dbReference>
<protein>
    <submittedName>
        <fullName evidence="1">Uncharacterized protein</fullName>
    </submittedName>
</protein>
<dbReference type="KEGG" id="mri:Mal4_40570"/>
<reference evidence="1 2" key="1">
    <citation type="submission" date="2019-02" db="EMBL/GenBank/DDBJ databases">
        <title>Deep-cultivation of Planctomycetes and their phenomic and genomic characterization uncovers novel biology.</title>
        <authorList>
            <person name="Wiegand S."/>
            <person name="Jogler M."/>
            <person name="Boedeker C."/>
            <person name="Pinto D."/>
            <person name="Vollmers J."/>
            <person name="Rivas-Marin E."/>
            <person name="Kohn T."/>
            <person name="Peeters S.H."/>
            <person name="Heuer A."/>
            <person name="Rast P."/>
            <person name="Oberbeckmann S."/>
            <person name="Bunk B."/>
            <person name="Jeske O."/>
            <person name="Meyerdierks A."/>
            <person name="Storesund J.E."/>
            <person name="Kallscheuer N."/>
            <person name="Luecker S."/>
            <person name="Lage O.M."/>
            <person name="Pohl T."/>
            <person name="Merkel B.J."/>
            <person name="Hornburger P."/>
            <person name="Mueller R.-W."/>
            <person name="Bruemmer F."/>
            <person name="Labrenz M."/>
            <person name="Spormann A.M."/>
            <person name="Op den Camp H."/>
            <person name="Overmann J."/>
            <person name="Amann R."/>
            <person name="Jetten M.S.M."/>
            <person name="Mascher T."/>
            <person name="Medema M.H."/>
            <person name="Devos D.P."/>
            <person name="Kaster A.-K."/>
            <person name="Ovreas L."/>
            <person name="Rohde M."/>
            <person name="Galperin M.Y."/>
            <person name="Jogler C."/>
        </authorList>
    </citation>
    <scope>NUCLEOTIDE SEQUENCE [LARGE SCALE GENOMIC DNA]</scope>
    <source>
        <strain evidence="1 2">Mal4</strain>
    </source>
</reference>